<evidence type="ECO:0000313" key="2">
    <source>
        <dbReference type="Proteomes" id="UP000281553"/>
    </source>
</evidence>
<organism evidence="1 2">
    <name type="scientific">Dibothriocephalus latus</name>
    <name type="common">Fish tapeworm</name>
    <name type="synonym">Diphyllobothrium latum</name>
    <dbReference type="NCBI Taxonomy" id="60516"/>
    <lineage>
        <taxon>Eukaryota</taxon>
        <taxon>Metazoa</taxon>
        <taxon>Spiralia</taxon>
        <taxon>Lophotrochozoa</taxon>
        <taxon>Platyhelminthes</taxon>
        <taxon>Cestoda</taxon>
        <taxon>Eucestoda</taxon>
        <taxon>Diphyllobothriidea</taxon>
        <taxon>Diphyllobothriidae</taxon>
        <taxon>Dibothriocephalus</taxon>
    </lineage>
</organism>
<name>A0A3P7LD96_DIBLA</name>
<dbReference type="Proteomes" id="UP000281553">
    <property type="component" value="Unassembled WGS sequence"/>
</dbReference>
<accession>A0A3P7LD96</accession>
<dbReference type="EMBL" id="UYRU01051144">
    <property type="protein sequence ID" value="VDN11290.1"/>
    <property type="molecule type" value="Genomic_DNA"/>
</dbReference>
<sequence>MMSPNDDIPPTDIPAEMYPVPRSYGCCCRQLHCNPCYGYGAAVMPMSYMPVPISYMPMVCSPYTTVCNTPMPLPVDYASCRECDNMIAENEMQDMLRNEEVRRTTESIDRKSTWRTNTGTLNTVSDFEETQWMPLDESSVFQNHELMFRRDSSFQKSVELPNGIIVSLNVDKPQDTMLKNGQETQSPGQTLRLHIYGRVRQWRKLEKIPEEIPFEEVSPANLM</sequence>
<dbReference type="OrthoDB" id="6248820at2759"/>
<protein>
    <submittedName>
        <fullName evidence="1">Uncharacterized protein</fullName>
    </submittedName>
</protein>
<keyword evidence="2" id="KW-1185">Reference proteome</keyword>
<gene>
    <name evidence="1" type="ORF">DILT_LOCUS7121</name>
</gene>
<reference evidence="1 2" key="1">
    <citation type="submission" date="2018-11" db="EMBL/GenBank/DDBJ databases">
        <authorList>
            <consortium name="Pathogen Informatics"/>
        </authorList>
    </citation>
    <scope>NUCLEOTIDE SEQUENCE [LARGE SCALE GENOMIC DNA]</scope>
</reference>
<evidence type="ECO:0000313" key="1">
    <source>
        <dbReference type="EMBL" id="VDN11290.1"/>
    </source>
</evidence>
<dbReference type="AlphaFoldDB" id="A0A3P7LD96"/>
<proteinExistence type="predicted"/>